<evidence type="ECO:0000256" key="3">
    <source>
        <dbReference type="ARBA" id="ARBA00022692"/>
    </source>
</evidence>
<name>A0ABS8I1V4_9FIRM</name>
<dbReference type="CDD" id="cd17489">
    <property type="entry name" value="MFS_YfcJ_like"/>
    <property type="match status" value="1"/>
</dbReference>
<comment type="caution">
    <text evidence="8">The sequence shown here is derived from an EMBL/GenBank/DDBJ whole genome shotgun (WGS) entry which is preliminary data.</text>
</comment>
<dbReference type="SUPFAM" id="SSF103473">
    <property type="entry name" value="MFS general substrate transporter"/>
    <property type="match status" value="1"/>
</dbReference>
<feature type="transmembrane region" description="Helical" evidence="6">
    <location>
        <begin position="312"/>
        <end position="334"/>
    </location>
</feature>
<evidence type="ECO:0000256" key="2">
    <source>
        <dbReference type="ARBA" id="ARBA00022448"/>
    </source>
</evidence>
<keyword evidence="3 6" id="KW-0812">Transmembrane</keyword>
<keyword evidence="4 6" id="KW-1133">Transmembrane helix</keyword>
<evidence type="ECO:0000256" key="4">
    <source>
        <dbReference type="ARBA" id="ARBA00022989"/>
    </source>
</evidence>
<feature type="transmembrane region" description="Helical" evidence="6">
    <location>
        <begin position="12"/>
        <end position="35"/>
    </location>
</feature>
<sequence>MENAKTLVQEKLWTIPFTLIAVVNFLTYVGNFMLLSTLPMLILHIGGSTLMAGLITGIYSLTAFISRLHIGTLLDRKGRTSILLVGLSVMLIIIVSYNTVAYSVILLLMLRAIHGVGWSTVTTSTNTIASDLIPATRRSEGMGFFGISISVAMVIGPGLGLYIMEHYSYTLLFILSACFIILALITGFSASYCRQNYQSSQLANVKSTEDTAQQNGKLAVIEKSALGPSFLFFIIVITYSTIMIFLPPYASDRGVTDIAAFFTIIALAMMFTRLTTGRIADRYGTAKVIIPGMVLLGIALQILSVATSLPMFLIAAVFYGLGYGSVQPALNALVISLAPVERRGTANATFMCAQDMAGILGSVIWGLVAQVFGFSYIYSSSAILIVIAVIWYLASTNGNLIYKKTH</sequence>
<dbReference type="EMBL" id="JAJHJB010000087">
    <property type="protein sequence ID" value="MCC5468647.1"/>
    <property type="molecule type" value="Genomic_DNA"/>
</dbReference>
<dbReference type="InterPro" id="IPR052714">
    <property type="entry name" value="MFS_Exporter"/>
</dbReference>
<keyword evidence="9" id="KW-1185">Reference proteome</keyword>
<dbReference type="RefSeq" id="WP_229537510.1">
    <property type="nucleotide sequence ID" value="NZ_JAJHJB010000087.1"/>
</dbReference>
<dbReference type="InterPro" id="IPR011701">
    <property type="entry name" value="MFS"/>
</dbReference>
<dbReference type="Gene3D" id="1.20.1250.20">
    <property type="entry name" value="MFS general substrate transporter like domains"/>
    <property type="match status" value="1"/>
</dbReference>
<feature type="transmembrane region" description="Helical" evidence="6">
    <location>
        <begin position="78"/>
        <end position="95"/>
    </location>
</feature>
<feature type="transmembrane region" description="Helical" evidence="6">
    <location>
        <begin position="288"/>
        <end position="306"/>
    </location>
</feature>
<accession>A0ABS8I1V4</accession>
<feature type="transmembrane region" description="Helical" evidence="6">
    <location>
        <begin position="346"/>
        <end position="368"/>
    </location>
</feature>
<evidence type="ECO:0000259" key="7">
    <source>
        <dbReference type="PROSITE" id="PS50850"/>
    </source>
</evidence>
<dbReference type="PROSITE" id="PS50850">
    <property type="entry name" value="MFS"/>
    <property type="match status" value="1"/>
</dbReference>
<keyword evidence="2" id="KW-0813">Transport</keyword>
<evidence type="ECO:0000256" key="6">
    <source>
        <dbReference type="SAM" id="Phobius"/>
    </source>
</evidence>
<reference evidence="8" key="1">
    <citation type="submission" date="2021-11" db="EMBL/GenBank/DDBJ databases">
        <title>Description of a new species Pelosinus isolated from the bottom sediments of Lake Baikal.</title>
        <authorList>
            <person name="Zakharyuk A."/>
        </authorList>
    </citation>
    <scope>NUCLEOTIDE SEQUENCE</scope>
    <source>
        <strain evidence="8">Bkl1</strain>
    </source>
</reference>
<proteinExistence type="predicted"/>
<dbReference type="PANTHER" id="PTHR23531:SF1">
    <property type="entry name" value="QUINOLENE RESISTANCE PROTEIN NORA"/>
    <property type="match status" value="1"/>
</dbReference>
<dbReference type="InterPro" id="IPR036259">
    <property type="entry name" value="MFS_trans_sf"/>
</dbReference>
<gene>
    <name evidence="8" type="ORF">LMF89_25255</name>
</gene>
<dbReference type="Pfam" id="PF07690">
    <property type="entry name" value="MFS_1"/>
    <property type="match status" value="2"/>
</dbReference>
<evidence type="ECO:0000313" key="9">
    <source>
        <dbReference type="Proteomes" id="UP001165492"/>
    </source>
</evidence>
<keyword evidence="5 6" id="KW-0472">Membrane</keyword>
<dbReference type="PANTHER" id="PTHR23531">
    <property type="entry name" value="QUINOLENE RESISTANCE PROTEIN NORA"/>
    <property type="match status" value="1"/>
</dbReference>
<dbReference type="InterPro" id="IPR020846">
    <property type="entry name" value="MFS_dom"/>
</dbReference>
<dbReference type="Proteomes" id="UP001165492">
    <property type="component" value="Unassembled WGS sequence"/>
</dbReference>
<feature type="transmembrane region" description="Helical" evidence="6">
    <location>
        <begin position="142"/>
        <end position="163"/>
    </location>
</feature>
<feature type="transmembrane region" description="Helical" evidence="6">
    <location>
        <begin position="258"/>
        <end position="276"/>
    </location>
</feature>
<feature type="transmembrane region" description="Helical" evidence="6">
    <location>
        <begin position="225"/>
        <end position="246"/>
    </location>
</feature>
<feature type="domain" description="Major facilitator superfamily (MFS) profile" evidence="7">
    <location>
        <begin position="16"/>
        <end position="397"/>
    </location>
</feature>
<evidence type="ECO:0000313" key="8">
    <source>
        <dbReference type="EMBL" id="MCC5468647.1"/>
    </source>
</evidence>
<evidence type="ECO:0000256" key="1">
    <source>
        <dbReference type="ARBA" id="ARBA00004651"/>
    </source>
</evidence>
<organism evidence="8 9">
    <name type="scientific">Pelosinus baikalensis</name>
    <dbReference type="NCBI Taxonomy" id="2892015"/>
    <lineage>
        <taxon>Bacteria</taxon>
        <taxon>Bacillati</taxon>
        <taxon>Bacillota</taxon>
        <taxon>Negativicutes</taxon>
        <taxon>Selenomonadales</taxon>
        <taxon>Sporomusaceae</taxon>
        <taxon>Pelosinus</taxon>
    </lineage>
</organism>
<feature type="transmembrane region" description="Helical" evidence="6">
    <location>
        <begin position="374"/>
        <end position="394"/>
    </location>
</feature>
<feature type="transmembrane region" description="Helical" evidence="6">
    <location>
        <begin position="101"/>
        <end position="121"/>
    </location>
</feature>
<evidence type="ECO:0000256" key="5">
    <source>
        <dbReference type="ARBA" id="ARBA00023136"/>
    </source>
</evidence>
<comment type="subcellular location">
    <subcellularLocation>
        <location evidence="1">Cell membrane</location>
        <topology evidence="1">Multi-pass membrane protein</topology>
    </subcellularLocation>
</comment>
<protein>
    <submittedName>
        <fullName evidence="8">MFS transporter</fullName>
    </submittedName>
</protein>
<feature type="transmembrane region" description="Helical" evidence="6">
    <location>
        <begin position="169"/>
        <end position="192"/>
    </location>
</feature>
<feature type="transmembrane region" description="Helical" evidence="6">
    <location>
        <begin position="41"/>
        <end position="66"/>
    </location>
</feature>